<dbReference type="SUPFAM" id="SSF53850">
    <property type="entry name" value="Periplasmic binding protein-like II"/>
    <property type="match status" value="1"/>
</dbReference>
<evidence type="ECO:0000256" key="2">
    <source>
        <dbReference type="SAM" id="SignalP"/>
    </source>
</evidence>
<dbReference type="HOGENOM" id="CLU_045683_0_0_4"/>
<sequence length="320" mass="34516">MKHTLLNSVLVLALAGLPVSGAFAQGAEPLKLVVPYSPGGTTDHVARLLQKPLGDVLGRTVVVENKPGAAGTIGTEYVARDTSDGNTILFGNPGPNAIVPALRKTSYDPINDLKPLTTVAVMPLVLLARSDQKFRTLKDFLQWAKDNKGHLNYGSSGIGSLAHLTGAEFSRLAGLDMMHVPYQGGSQVLRAIIQKDVYATFVTGLESAGAMDTGKFSYLAVASPKRVPSLPEVPAIAEEIPGFESSIWFAIFASRHTSQGTADQLRSAIIKAMQTPEFRQYLQERHSEVVSSTPEELTERVKKDMAHWKDVAKESNIPLE</sequence>
<dbReference type="Pfam" id="PF03401">
    <property type="entry name" value="TctC"/>
    <property type="match status" value="1"/>
</dbReference>
<dbReference type="PIRSF" id="PIRSF017082">
    <property type="entry name" value="YflP"/>
    <property type="match status" value="1"/>
</dbReference>
<gene>
    <name evidence="3" type="ORF">MIM_c20130</name>
</gene>
<comment type="similarity">
    <text evidence="1">Belongs to the UPF0065 (bug) family.</text>
</comment>
<feature type="chain" id="PRO_5004792882" evidence="2">
    <location>
        <begin position="25"/>
        <end position="320"/>
    </location>
</feature>
<dbReference type="PATRIC" id="fig|1247726.3.peg.2216"/>
<dbReference type="CDD" id="cd07012">
    <property type="entry name" value="PBP2_Bug_TTT"/>
    <property type="match status" value="1"/>
</dbReference>
<keyword evidence="4" id="KW-1185">Reference proteome</keyword>
<dbReference type="EMBL" id="CP003915">
    <property type="protein sequence ID" value="AHG64092.1"/>
    <property type="molecule type" value="Genomic_DNA"/>
</dbReference>
<proteinExistence type="inferred from homology"/>
<dbReference type="STRING" id="1247726.MIM_c20130"/>
<dbReference type="InterPro" id="IPR042100">
    <property type="entry name" value="Bug_dom1"/>
</dbReference>
<accession>W0PEX3</accession>
<evidence type="ECO:0000256" key="1">
    <source>
        <dbReference type="ARBA" id="ARBA00006987"/>
    </source>
</evidence>
<keyword evidence="2" id="KW-0732">Signal</keyword>
<dbReference type="Gene3D" id="3.40.190.10">
    <property type="entry name" value="Periplasmic binding protein-like II"/>
    <property type="match status" value="1"/>
</dbReference>
<dbReference type="AlphaFoldDB" id="W0PEX3"/>
<feature type="signal peptide" evidence="2">
    <location>
        <begin position="1"/>
        <end position="24"/>
    </location>
</feature>
<protein>
    <submittedName>
        <fullName evidence="3">Putative Bug-like extracytoplasmic solute binding receptor, TTT family</fullName>
    </submittedName>
</protein>
<evidence type="ECO:0000313" key="3">
    <source>
        <dbReference type="EMBL" id="AHG64092.1"/>
    </source>
</evidence>
<dbReference type="OrthoDB" id="8627412at2"/>
<dbReference type="KEGG" id="amim:MIM_c20130"/>
<dbReference type="Gene3D" id="3.40.190.150">
    <property type="entry name" value="Bordetella uptake gene, domain 1"/>
    <property type="match status" value="1"/>
</dbReference>
<dbReference type="PANTHER" id="PTHR42928">
    <property type="entry name" value="TRICARBOXYLATE-BINDING PROTEIN"/>
    <property type="match status" value="1"/>
</dbReference>
<evidence type="ECO:0000313" key="4">
    <source>
        <dbReference type="Proteomes" id="UP000019095"/>
    </source>
</evidence>
<reference evidence="3 4" key="1">
    <citation type="journal article" date="2014" name="Microbiology">
        <title>Unravelling the complete genome sequence of Advenella mimigardefordensis strain DPN7T and novel insights in the catabolism of the xenobiotic polythioester precursor 3,3'-dithiodipropionate.</title>
        <authorList>
            <person name="Wubbeler J.H."/>
            <person name="Hiessl S."/>
            <person name="Schuldes J."/>
            <person name="Thurmer A."/>
            <person name="Daniel R."/>
            <person name="Steinbuchel A."/>
        </authorList>
    </citation>
    <scope>NUCLEOTIDE SEQUENCE [LARGE SCALE GENOMIC DNA]</scope>
    <source>
        <strain evidence="4">DSM 17166 / LMG 22922 / DPN7</strain>
    </source>
</reference>
<dbReference type="Proteomes" id="UP000019095">
    <property type="component" value="Chromosome"/>
</dbReference>
<organism evidence="3 4">
    <name type="scientific">Advenella mimigardefordensis (strain DSM 17166 / LMG 22922 / DPN7)</name>
    <dbReference type="NCBI Taxonomy" id="1247726"/>
    <lineage>
        <taxon>Bacteria</taxon>
        <taxon>Pseudomonadati</taxon>
        <taxon>Pseudomonadota</taxon>
        <taxon>Betaproteobacteria</taxon>
        <taxon>Burkholderiales</taxon>
        <taxon>Alcaligenaceae</taxon>
    </lineage>
</organism>
<name>W0PEX3_ADVMD</name>
<keyword evidence="3" id="KW-0675">Receptor</keyword>
<dbReference type="RefSeq" id="WP_025372728.1">
    <property type="nucleotide sequence ID" value="NZ_CP003915.1"/>
</dbReference>
<dbReference type="InterPro" id="IPR005064">
    <property type="entry name" value="BUG"/>
</dbReference>
<dbReference type="eggNOG" id="COG3181">
    <property type="taxonomic scope" value="Bacteria"/>
</dbReference>
<dbReference type="PANTHER" id="PTHR42928:SF5">
    <property type="entry name" value="BLR1237 PROTEIN"/>
    <property type="match status" value="1"/>
</dbReference>